<feature type="compositionally biased region" description="Basic residues" evidence="1">
    <location>
        <begin position="66"/>
        <end position="80"/>
    </location>
</feature>
<feature type="compositionally biased region" description="Basic residues" evidence="1">
    <location>
        <begin position="104"/>
        <end position="115"/>
    </location>
</feature>
<evidence type="ECO:0000256" key="1">
    <source>
        <dbReference type="SAM" id="MobiDB-lite"/>
    </source>
</evidence>
<protein>
    <submittedName>
        <fullName evidence="3">Ubiquitin carboxyl-terminal hydrolase 51 isoform X2</fullName>
    </submittedName>
</protein>
<dbReference type="CTD" id="158880"/>
<name>A0A7E6CZM8_9CHIR</name>
<gene>
    <name evidence="3" type="primary">USP51</name>
</gene>
<keyword evidence="2" id="KW-1185">Reference proteome</keyword>
<dbReference type="GeneID" id="114504717"/>
<evidence type="ECO:0000313" key="2">
    <source>
        <dbReference type="Proteomes" id="UP000504628"/>
    </source>
</evidence>
<feature type="compositionally biased region" description="Basic and acidic residues" evidence="1">
    <location>
        <begin position="20"/>
        <end position="34"/>
    </location>
</feature>
<sequence length="214" mass="24125">MEDEEAVEGAAKACAGQETEEMKLEPLQERKPAPEENLMWSNNCGEEKVLPSMPPRWQSSSLSLCPRRKPRPRPQLRPRSRGPPGPSAPPPTPPHPPPLPPRLRPWRRPLRRSRQAPRTPMRQSCFGDLGSSGDRGGFGDWLLEVEFDQGPAGCCHVESFKVVKNWQKNLRLIYQRFVWSGTPETRKRKAKSCICHVACSQMSHVKLAIASPPQ</sequence>
<evidence type="ECO:0000313" key="3">
    <source>
        <dbReference type="RefSeq" id="XP_035872181.1"/>
    </source>
</evidence>
<feature type="region of interest" description="Disordered" evidence="1">
    <location>
        <begin position="1"/>
        <end position="131"/>
    </location>
</feature>
<dbReference type="Proteomes" id="UP000504628">
    <property type="component" value="Chromosome X"/>
</dbReference>
<proteinExistence type="predicted"/>
<dbReference type="RefSeq" id="XP_035872181.1">
    <property type="nucleotide sequence ID" value="XM_036016288.1"/>
</dbReference>
<organism evidence="2 3">
    <name type="scientific">Phyllostomus discolor</name>
    <name type="common">pale spear-nosed bat</name>
    <dbReference type="NCBI Taxonomy" id="89673"/>
    <lineage>
        <taxon>Eukaryota</taxon>
        <taxon>Metazoa</taxon>
        <taxon>Chordata</taxon>
        <taxon>Craniata</taxon>
        <taxon>Vertebrata</taxon>
        <taxon>Euteleostomi</taxon>
        <taxon>Mammalia</taxon>
        <taxon>Eutheria</taxon>
        <taxon>Laurasiatheria</taxon>
        <taxon>Chiroptera</taxon>
        <taxon>Yangochiroptera</taxon>
        <taxon>Phyllostomidae</taxon>
        <taxon>Phyllostominae</taxon>
        <taxon>Phyllostomus</taxon>
    </lineage>
</organism>
<keyword evidence="3" id="KW-0378">Hydrolase</keyword>
<feature type="compositionally biased region" description="Pro residues" evidence="1">
    <location>
        <begin position="81"/>
        <end position="103"/>
    </location>
</feature>
<accession>A0A7E6CZM8</accession>
<dbReference type="GO" id="GO:0016787">
    <property type="term" value="F:hydrolase activity"/>
    <property type="evidence" value="ECO:0007669"/>
    <property type="project" value="UniProtKB-KW"/>
</dbReference>
<reference evidence="3" key="1">
    <citation type="submission" date="2025-08" db="UniProtKB">
        <authorList>
            <consortium name="RefSeq"/>
        </authorList>
    </citation>
    <scope>IDENTIFICATION</scope>
    <source>
        <tissue evidence="3">Muscle</tissue>
    </source>
</reference>
<dbReference type="AlphaFoldDB" id="A0A7E6CZM8"/>